<feature type="region of interest" description="Disordered" evidence="1">
    <location>
        <begin position="40"/>
        <end position="72"/>
    </location>
</feature>
<dbReference type="Proteomes" id="UP001419268">
    <property type="component" value="Unassembled WGS sequence"/>
</dbReference>
<dbReference type="AlphaFoldDB" id="A0AAP0JVJ2"/>
<keyword evidence="3" id="KW-1185">Reference proteome</keyword>
<dbReference type="EMBL" id="JBBNAG010000004">
    <property type="protein sequence ID" value="KAK9140967.1"/>
    <property type="molecule type" value="Genomic_DNA"/>
</dbReference>
<accession>A0AAP0JVJ2</accession>
<protein>
    <submittedName>
        <fullName evidence="2">Uncharacterized protein</fullName>
    </submittedName>
</protein>
<evidence type="ECO:0000256" key="1">
    <source>
        <dbReference type="SAM" id="MobiDB-lite"/>
    </source>
</evidence>
<gene>
    <name evidence="2" type="ORF">Scep_010648</name>
</gene>
<sequence length="89" mass="9414">MKKHCNKNGPISTNMIRSVGYCMNKMQKDLIGITADLGMRVGQGNPHSPRGSPDGAKIPQATSPYEAGDEDNFIPTIEAGAGEVLPLSS</sequence>
<evidence type="ECO:0000313" key="3">
    <source>
        <dbReference type="Proteomes" id="UP001419268"/>
    </source>
</evidence>
<comment type="caution">
    <text evidence="2">The sequence shown here is derived from an EMBL/GenBank/DDBJ whole genome shotgun (WGS) entry which is preliminary data.</text>
</comment>
<name>A0AAP0JVJ2_9MAGN</name>
<proteinExistence type="predicted"/>
<reference evidence="2 3" key="1">
    <citation type="submission" date="2024-01" db="EMBL/GenBank/DDBJ databases">
        <title>Genome assemblies of Stephania.</title>
        <authorList>
            <person name="Yang L."/>
        </authorList>
    </citation>
    <scope>NUCLEOTIDE SEQUENCE [LARGE SCALE GENOMIC DNA]</scope>
    <source>
        <strain evidence="2">JXDWG</strain>
        <tissue evidence="2">Leaf</tissue>
    </source>
</reference>
<evidence type="ECO:0000313" key="2">
    <source>
        <dbReference type="EMBL" id="KAK9140967.1"/>
    </source>
</evidence>
<organism evidence="2 3">
    <name type="scientific">Stephania cephalantha</name>
    <dbReference type="NCBI Taxonomy" id="152367"/>
    <lineage>
        <taxon>Eukaryota</taxon>
        <taxon>Viridiplantae</taxon>
        <taxon>Streptophyta</taxon>
        <taxon>Embryophyta</taxon>
        <taxon>Tracheophyta</taxon>
        <taxon>Spermatophyta</taxon>
        <taxon>Magnoliopsida</taxon>
        <taxon>Ranunculales</taxon>
        <taxon>Menispermaceae</taxon>
        <taxon>Menispermoideae</taxon>
        <taxon>Cissampelideae</taxon>
        <taxon>Stephania</taxon>
    </lineage>
</organism>